<dbReference type="SUPFAM" id="SSF50370">
    <property type="entry name" value="Ricin B-like lectins"/>
    <property type="match status" value="1"/>
</dbReference>
<sequence>MPQVIITYAANPAYALAATNPQTNAPVTLQPVVKTPLSQLLWNVNRLNGLITLAASVSPNILALSTSGQNQSPITLQLLAPGSANQQWNFLIGTTVINSIGFPGYVIDNEGRGTTAGNTIWLYPVNGSPAQQWNLEVQDAASVAAVAKELAPA</sequence>
<dbReference type="EMBL" id="BMCT01000005">
    <property type="protein sequence ID" value="GGF72343.1"/>
    <property type="molecule type" value="Genomic_DNA"/>
</dbReference>
<name>A0A917C4W2_9HYPH</name>
<dbReference type="InterPro" id="IPR000772">
    <property type="entry name" value="Ricin_B_lectin"/>
</dbReference>
<reference evidence="2" key="2">
    <citation type="submission" date="2020-09" db="EMBL/GenBank/DDBJ databases">
        <authorList>
            <person name="Sun Q."/>
            <person name="Sedlacek I."/>
        </authorList>
    </citation>
    <scope>NUCLEOTIDE SEQUENCE</scope>
    <source>
        <strain evidence="2">CCM 7897</strain>
    </source>
</reference>
<dbReference type="Pfam" id="PF14200">
    <property type="entry name" value="RicinB_lectin_2"/>
    <property type="match status" value="1"/>
</dbReference>
<evidence type="ECO:0000259" key="1">
    <source>
        <dbReference type="Pfam" id="PF14200"/>
    </source>
</evidence>
<evidence type="ECO:0000313" key="3">
    <source>
        <dbReference type="Proteomes" id="UP000606044"/>
    </source>
</evidence>
<dbReference type="Gene3D" id="2.80.10.50">
    <property type="match status" value="1"/>
</dbReference>
<dbReference type="RefSeq" id="WP_188580934.1">
    <property type="nucleotide sequence ID" value="NZ_BMCT01000005.1"/>
</dbReference>
<proteinExistence type="predicted"/>
<dbReference type="InterPro" id="IPR035992">
    <property type="entry name" value="Ricin_B-like_lectins"/>
</dbReference>
<dbReference type="PROSITE" id="PS50231">
    <property type="entry name" value="RICIN_B_LECTIN"/>
    <property type="match status" value="1"/>
</dbReference>
<accession>A0A917C4W2</accession>
<dbReference type="AlphaFoldDB" id="A0A917C4W2"/>
<organism evidence="2 3">
    <name type="scientific">Azorhizobium oxalatiphilum</name>
    <dbReference type="NCBI Taxonomy" id="980631"/>
    <lineage>
        <taxon>Bacteria</taxon>
        <taxon>Pseudomonadati</taxon>
        <taxon>Pseudomonadota</taxon>
        <taxon>Alphaproteobacteria</taxon>
        <taxon>Hyphomicrobiales</taxon>
        <taxon>Xanthobacteraceae</taxon>
        <taxon>Azorhizobium</taxon>
    </lineage>
</organism>
<reference evidence="2" key="1">
    <citation type="journal article" date="2014" name="Int. J. Syst. Evol. Microbiol.">
        <title>Complete genome sequence of Corynebacterium casei LMG S-19264T (=DSM 44701T), isolated from a smear-ripened cheese.</title>
        <authorList>
            <consortium name="US DOE Joint Genome Institute (JGI-PGF)"/>
            <person name="Walter F."/>
            <person name="Albersmeier A."/>
            <person name="Kalinowski J."/>
            <person name="Ruckert C."/>
        </authorList>
    </citation>
    <scope>NUCLEOTIDE SEQUENCE</scope>
    <source>
        <strain evidence="2">CCM 7897</strain>
    </source>
</reference>
<protein>
    <recommendedName>
        <fullName evidence="1">Ricin B lectin domain-containing protein</fullName>
    </recommendedName>
</protein>
<gene>
    <name evidence="2" type="ORF">GCM10007301_35170</name>
</gene>
<evidence type="ECO:0000313" key="2">
    <source>
        <dbReference type="EMBL" id="GGF72343.1"/>
    </source>
</evidence>
<dbReference type="Proteomes" id="UP000606044">
    <property type="component" value="Unassembled WGS sequence"/>
</dbReference>
<feature type="domain" description="Ricin B lectin" evidence="1">
    <location>
        <begin position="84"/>
        <end position="139"/>
    </location>
</feature>
<comment type="caution">
    <text evidence="2">The sequence shown here is derived from an EMBL/GenBank/DDBJ whole genome shotgun (WGS) entry which is preliminary data.</text>
</comment>
<keyword evidence="3" id="KW-1185">Reference proteome</keyword>